<dbReference type="STRING" id="3880.G7IR87"/>
<organism evidence="1 3">
    <name type="scientific">Medicago truncatula</name>
    <name type="common">Barrel medic</name>
    <name type="synonym">Medicago tribuloides</name>
    <dbReference type="NCBI Taxonomy" id="3880"/>
    <lineage>
        <taxon>Eukaryota</taxon>
        <taxon>Viridiplantae</taxon>
        <taxon>Streptophyta</taxon>
        <taxon>Embryophyta</taxon>
        <taxon>Tracheophyta</taxon>
        <taxon>Spermatophyta</taxon>
        <taxon>Magnoliopsida</taxon>
        <taxon>eudicotyledons</taxon>
        <taxon>Gunneridae</taxon>
        <taxon>Pentapetalae</taxon>
        <taxon>rosids</taxon>
        <taxon>fabids</taxon>
        <taxon>Fabales</taxon>
        <taxon>Fabaceae</taxon>
        <taxon>Papilionoideae</taxon>
        <taxon>50 kb inversion clade</taxon>
        <taxon>NPAAA clade</taxon>
        <taxon>Hologalegina</taxon>
        <taxon>IRL clade</taxon>
        <taxon>Trifolieae</taxon>
        <taxon>Medicago</taxon>
    </lineage>
</organism>
<dbReference type="EnsemblPlants" id="AES61687">
    <property type="protein sequence ID" value="AES61687"/>
    <property type="gene ID" value="MTR_1g087420"/>
</dbReference>
<dbReference type="AlphaFoldDB" id="G7IR87"/>
<dbReference type="Proteomes" id="UP000002051">
    <property type="component" value="Unassembled WGS sequence"/>
</dbReference>
<keyword evidence="3" id="KW-1185">Reference proteome</keyword>
<proteinExistence type="predicted"/>
<reference evidence="1 3" key="1">
    <citation type="journal article" date="2011" name="Nature">
        <title>The Medicago genome provides insight into the evolution of rhizobial symbioses.</title>
        <authorList>
            <person name="Young N.D."/>
            <person name="Debelle F."/>
            <person name="Oldroyd G.E."/>
            <person name="Geurts R."/>
            <person name="Cannon S.B."/>
            <person name="Udvardi M.K."/>
            <person name="Benedito V.A."/>
            <person name="Mayer K.F."/>
            <person name="Gouzy J."/>
            <person name="Schoof H."/>
            <person name="Van de Peer Y."/>
            <person name="Proost S."/>
            <person name="Cook D.R."/>
            <person name="Meyers B.C."/>
            <person name="Spannagl M."/>
            <person name="Cheung F."/>
            <person name="De Mita S."/>
            <person name="Krishnakumar V."/>
            <person name="Gundlach H."/>
            <person name="Zhou S."/>
            <person name="Mudge J."/>
            <person name="Bharti A.K."/>
            <person name="Murray J.D."/>
            <person name="Naoumkina M.A."/>
            <person name="Rosen B."/>
            <person name="Silverstein K.A."/>
            <person name="Tang H."/>
            <person name="Rombauts S."/>
            <person name="Zhao P.X."/>
            <person name="Zhou P."/>
            <person name="Barbe V."/>
            <person name="Bardou P."/>
            <person name="Bechner M."/>
            <person name="Bellec A."/>
            <person name="Berger A."/>
            <person name="Berges H."/>
            <person name="Bidwell S."/>
            <person name="Bisseling T."/>
            <person name="Choisne N."/>
            <person name="Couloux A."/>
            <person name="Denny R."/>
            <person name="Deshpande S."/>
            <person name="Dai X."/>
            <person name="Doyle J.J."/>
            <person name="Dudez A.M."/>
            <person name="Farmer A.D."/>
            <person name="Fouteau S."/>
            <person name="Franken C."/>
            <person name="Gibelin C."/>
            <person name="Gish J."/>
            <person name="Goldstein S."/>
            <person name="Gonzalez A.J."/>
            <person name="Green P.J."/>
            <person name="Hallab A."/>
            <person name="Hartog M."/>
            <person name="Hua A."/>
            <person name="Humphray S.J."/>
            <person name="Jeong D.H."/>
            <person name="Jing Y."/>
            <person name="Jocker A."/>
            <person name="Kenton S.M."/>
            <person name="Kim D.J."/>
            <person name="Klee K."/>
            <person name="Lai H."/>
            <person name="Lang C."/>
            <person name="Lin S."/>
            <person name="Macmil S.L."/>
            <person name="Magdelenat G."/>
            <person name="Matthews L."/>
            <person name="McCorrison J."/>
            <person name="Monaghan E.L."/>
            <person name="Mun J.H."/>
            <person name="Najar F.Z."/>
            <person name="Nicholson C."/>
            <person name="Noirot C."/>
            <person name="O'Bleness M."/>
            <person name="Paule C.R."/>
            <person name="Poulain J."/>
            <person name="Prion F."/>
            <person name="Qin B."/>
            <person name="Qu C."/>
            <person name="Retzel E.F."/>
            <person name="Riddle C."/>
            <person name="Sallet E."/>
            <person name="Samain S."/>
            <person name="Samson N."/>
            <person name="Sanders I."/>
            <person name="Saurat O."/>
            <person name="Scarpelli C."/>
            <person name="Schiex T."/>
            <person name="Segurens B."/>
            <person name="Severin A.J."/>
            <person name="Sherrier D.J."/>
            <person name="Shi R."/>
            <person name="Sims S."/>
            <person name="Singer S.R."/>
            <person name="Sinharoy S."/>
            <person name="Sterck L."/>
            <person name="Viollet A."/>
            <person name="Wang B.B."/>
            <person name="Wang K."/>
            <person name="Wang M."/>
            <person name="Wang X."/>
            <person name="Warfsmann J."/>
            <person name="Weissenbach J."/>
            <person name="White D.D."/>
            <person name="White J.D."/>
            <person name="Wiley G.B."/>
            <person name="Wincker P."/>
            <person name="Xing Y."/>
            <person name="Yang L."/>
            <person name="Yao Z."/>
            <person name="Ying F."/>
            <person name="Zhai J."/>
            <person name="Zhou L."/>
            <person name="Zuber A."/>
            <person name="Denarie J."/>
            <person name="Dixon R.A."/>
            <person name="May G.D."/>
            <person name="Schwartz D.C."/>
            <person name="Rogers J."/>
            <person name="Quetier F."/>
            <person name="Town C.D."/>
            <person name="Roe B.A."/>
        </authorList>
    </citation>
    <scope>NUCLEOTIDE SEQUENCE [LARGE SCALE GENOMIC DNA]</scope>
    <source>
        <strain evidence="1">A17</strain>
        <strain evidence="2 3">cv. Jemalong A17</strain>
    </source>
</reference>
<accession>G7IR87</accession>
<evidence type="ECO:0000313" key="1">
    <source>
        <dbReference type="EMBL" id="AES61687.1"/>
    </source>
</evidence>
<protein>
    <submittedName>
        <fullName evidence="1">Lysine-specific histone demethylase-like protein, putative</fullName>
    </submittedName>
</protein>
<reference evidence="1 3" key="2">
    <citation type="journal article" date="2014" name="BMC Genomics">
        <title>An improved genome release (version Mt4.0) for the model legume Medicago truncatula.</title>
        <authorList>
            <person name="Tang H."/>
            <person name="Krishnakumar V."/>
            <person name="Bidwell S."/>
            <person name="Rosen B."/>
            <person name="Chan A."/>
            <person name="Zhou S."/>
            <person name="Gentzbittel L."/>
            <person name="Childs K.L."/>
            <person name="Yandell M."/>
            <person name="Gundlach H."/>
            <person name="Mayer K.F."/>
            <person name="Schwartz D.C."/>
            <person name="Town C.D."/>
        </authorList>
    </citation>
    <scope>GENOME REANNOTATION</scope>
    <source>
        <strain evidence="1">A17</strain>
        <strain evidence="2 3">cv. Jemalong A17</strain>
    </source>
</reference>
<name>G7IR87_MEDTR</name>
<dbReference type="EMBL" id="CM001217">
    <property type="protein sequence ID" value="AES61687.1"/>
    <property type="molecule type" value="Genomic_DNA"/>
</dbReference>
<sequence>MRNHILAPWRGSVRVWVTKGQIRESFCNEYEHFLTSLPKAMEGIVVVIGVGLDGLAAARYHPGRGVYIEKIGNEGKFAVADLGGRVITGIHANL</sequence>
<dbReference type="eggNOG" id="KOG0029">
    <property type="taxonomic scope" value="Eukaryota"/>
</dbReference>
<dbReference type="PaxDb" id="3880-AES61687"/>
<reference evidence="2" key="3">
    <citation type="submission" date="2015-04" db="UniProtKB">
        <authorList>
            <consortium name="EnsemblPlants"/>
        </authorList>
    </citation>
    <scope>IDENTIFICATION</scope>
    <source>
        <strain evidence="2">cv. Jemalong A17</strain>
    </source>
</reference>
<evidence type="ECO:0000313" key="2">
    <source>
        <dbReference type="EnsemblPlants" id="AES61687"/>
    </source>
</evidence>
<dbReference type="HOGENOM" id="CLU_2389483_0_0_1"/>
<gene>
    <name evidence="1" type="ordered locus">MTR_1g087420</name>
</gene>
<evidence type="ECO:0000313" key="3">
    <source>
        <dbReference type="Proteomes" id="UP000002051"/>
    </source>
</evidence>